<dbReference type="InterPro" id="IPR036005">
    <property type="entry name" value="Creatinase/aminopeptidase-like"/>
</dbReference>
<evidence type="ECO:0008006" key="2">
    <source>
        <dbReference type="Google" id="ProtNLM"/>
    </source>
</evidence>
<organism evidence="1">
    <name type="scientific">marine sediment metagenome</name>
    <dbReference type="NCBI Taxonomy" id="412755"/>
    <lineage>
        <taxon>unclassified sequences</taxon>
        <taxon>metagenomes</taxon>
        <taxon>ecological metagenomes</taxon>
    </lineage>
</organism>
<dbReference type="EMBL" id="BART01014785">
    <property type="protein sequence ID" value="GAG77157.1"/>
    <property type="molecule type" value="Genomic_DNA"/>
</dbReference>
<feature type="non-terminal residue" evidence="1">
    <location>
        <position position="1"/>
    </location>
</feature>
<comment type="caution">
    <text evidence="1">The sequence shown here is derived from an EMBL/GenBank/DDBJ whole genome shotgun (WGS) entry which is preliminary data.</text>
</comment>
<sequence>WIAKEADFTIQPNMVFNIDIWLSDGENGLRYEDGILVTKSGIRELTSYRREVIVL</sequence>
<dbReference type="Gene3D" id="3.90.230.10">
    <property type="entry name" value="Creatinase/methionine aminopeptidase superfamily"/>
    <property type="match status" value="1"/>
</dbReference>
<gene>
    <name evidence="1" type="ORF">S01H4_29187</name>
</gene>
<protein>
    <recommendedName>
        <fullName evidence="2">Peptidase M24 domain-containing protein</fullName>
    </recommendedName>
</protein>
<proteinExistence type="predicted"/>
<accession>X1B778</accession>
<reference evidence="1" key="1">
    <citation type="journal article" date="2014" name="Front. Microbiol.">
        <title>High frequency of phylogenetically diverse reductive dehalogenase-homologous genes in deep subseafloor sedimentary metagenomes.</title>
        <authorList>
            <person name="Kawai M."/>
            <person name="Futagami T."/>
            <person name="Toyoda A."/>
            <person name="Takaki Y."/>
            <person name="Nishi S."/>
            <person name="Hori S."/>
            <person name="Arai W."/>
            <person name="Tsubouchi T."/>
            <person name="Morono Y."/>
            <person name="Uchiyama I."/>
            <person name="Ito T."/>
            <person name="Fujiyama A."/>
            <person name="Inagaki F."/>
            <person name="Takami H."/>
        </authorList>
    </citation>
    <scope>NUCLEOTIDE SEQUENCE</scope>
    <source>
        <strain evidence="1">Expedition CK06-06</strain>
    </source>
</reference>
<dbReference type="AlphaFoldDB" id="X1B778"/>
<dbReference type="SUPFAM" id="SSF55920">
    <property type="entry name" value="Creatinase/aminopeptidase"/>
    <property type="match status" value="1"/>
</dbReference>
<evidence type="ECO:0000313" key="1">
    <source>
        <dbReference type="EMBL" id="GAG77157.1"/>
    </source>
</evidence>
<name>X1B778_9ZZZZ</name>